<accession>A0A2T1DKG4</accession>
<dbReference type="Proteomes" id="UP000238634">
    <property type="component" value="Unassembled WGS sequence"/>
</dbReference>
<gene>
    <name evidence="1" type="ORF">C7B65_06045</name>
</gene>
<dbReference type="RefSeq" id="WP_073070678.1">
    <property type="nucleotide sequence ID" value="NZ_MPPI01000008.1"/>
</dbReference>
<reference evidence="1 2" key="1">
    <citation type="submission" date="2018-02" db="EMBL/GenBank/DDBJ databases">
        <authorList>
            <person name="Cohen D.B."/>
            <person name="Kent A.D."/>
        </authorList>
    </citation>
    <scope>NUCLEOTIDE SEQUENCE [LARGE SCALE GENOMIC DNA]</scope>
    <source>
        <strain evidence="1 2">ULC007</strain>
    </source>
</reference>
<organism evidence="1 2">
    <name type="scientific">Phormidesmis priestleyi ULC007</name>
    <dbReference type="NCBI Taxonomy" id="1920490"/>
    <lineage>
        <taxon>Bacteria</taxon>
        <taxon>Bacillati</taxon>
        <taxon>Cyanobacteriota</taxon>
        <taxon>Cyanophyceae</taxon>
        <taxon>Leptolyngbyales</taxon>
        <taxon>Leptolyngbyaceae</taxon>
        <taxon>Phormidesmis</taxon>
    </lineage>
</organism>
<proteinExistence type="predicted"/>
<comment type="caution">
    <text evidence="1">The sequence shown here is derived from an EMBL/GenBank/DDBJ whole genome shotgun (WGS) entry which is preliminary data.</text>
</comment>
<dbReference type="AlphaFoldDB" id="A0A2T1DKG4"/>
<keyword evidence="2" id="KW-1185">Reference proteome</keyword>
<protein>
    <submittedName>
        <fullName evidence="1">Uncharacterized protein</fullName>
    </submittedName>
</protein>
<evidence type="ECO:0000313" key="2">
    <source>
        <dbReference type="Proteomes" id="UP000238634"/>
    </source>
</evidence>
<dbReference type="OrthoDB" id="583659at2"/>
<reference evidence="1 2" key="2">
    <citation type="submission" date="2018-03" db="EMBL/GenBank/DDBJ databases">
        <title>The ancient ancestry and fast evolution of plastids.</title>
        <authorList>
            <person name="Moore K.R."/>
            <person name="Magnabosco C."/>
            <person name="Momper L."/>
            <person name="Gold D.A."/>
            <person name="Bosak T."/>
            <person name="Fournier G.P."/>
        </authorList>
    </citation>
    <scope>NUCLEOTIDE SEQUENCE [LARGE SCALE GENOMIC DNA]</scope>
    <source>
        <strain evidence="1 2">ULC007</strain>
    </source>
</reference>
<sequence length="181" mass="19709">MQPMLDDIELPQVQEITTHEKRTLAEHKPPGMSGSLLQNLGRRPTYLLLWGVATGSEALDTIAKLNQKFQAGASLSFTADISTEANIDQVIIDNLQVQDLAGKPQRYAYVLTLREYIEPVPPEDLSALNTDILDDALSGIDDILAGLGFADILSPFITQLTEINDALQRQGLAAVTSPPDQ</sequence>
<name>A0A2T1DKG4_9CYAN</name>
<evidence type="ECO:0000313" key="1">
    <source>
        <dbReference type="EMBL" id="PSB20963.1"/>
    </source>
</evidence>
<dbReference type="EMBL" id="PVWG01000004">
    <property type="protein sequence ID" value="PSB20963.1"/>
    <property type="molecule type" value="Genomic_DNA"/>
</dbReference>
<dbReference type="STRING" id="1920490.GCA_001895925_03590"/>